<sequence>MSTPQTIKVLGYVNIPLNISTNVSFEGENEDDAADNKADENGTTNAVEATFINGHAEQEATDAVVLPPTAIQGNLNTFEI</sequence>
<evidence type="ECO:0000313" key="1">
    <source>
        <dbReference type="EMBL" id="GAN04245.1"/>
    </source>
</evidence>
<gene>
    <name evidence="1" type="ORF">MAM1_0058c03705</name>
</gene>
<dbReference type="Proteomes" id="UP000053815">
    <property type="component" value="Unassembled WGS sequence"/>
</dbReference>
<keyword evidence="2" id="KW-1185">Reference proteome</keyword>
<reference evidence="1" key="1">
    <citation type="submission" date="2014-09" db="EMBL/GenBank/DDBJ databases">
        <title>Draft genome sequence of an oleaginous Mucoromycotina fungus Mucor ambiguus NBRC6742.</title>
        <authorList>
            <person name="Takeda I."/>
            <person name="Yamane N."/>
            <person name="Morita T."/>
            <person name="Tamano K."/>
            <person name="Machida M."/>
            <person name="Baker S."/>
            <person name="Koike H."/>
        </authorList>
    </citation>
    <scope>NUCLEOTIDE SEQUENCE</scope>
    <source>
        <strain evidence="1">NBRC 6742</strain>
    </source>
</reference>
<dbReference type="EMBL" id="DF836347">
    <property type="protein sequence ID" value="GAN04245.1"/>
    <property type="molecule type" value="Genomic_DNA"/>
</dbReference>
<dbReference type="AlphaFoldDB" id="A0A0C9LU17"/>
<evidence type="ECO:0000313" key="2">
    <source>
        <dbReference type="Proteomes" id="UP000053815"/>
    </source>
</evidence>
<protein>
    <submittedName>
        <fullName evidence="1">Uncharacterized protein</fullName>
    </submittedName>
</protein>
<accession>A0A0C9LU17</accession>
<proteinExistence type="predicted"/>
<name>A0A0C9LU17_9FUNG</name>
<organism evidence="1">
    <name type="scientific">Mucor ambiguus</name>
    <dbReference type="NCBI Taxonomy" id="91626"/>
    <lineage>
        <taxon>Eukaryota</taxon>
        <taxon>Fungi</taxon>
        <taxon>Fungi incertae sedis</taxon>
        <taxon>Mucoromycota</taxon>
        <taxon>Mucoromycotina</taxon>
        <taxon>Mucoromycetes</taxon>
        <taxon>Mucorales</taxon>
        <taxon>Mucorineae</taxon>
        <taxon>Mucoraceae</taxon>
        <taxon>Mucor</taxon>
    </lineage>
</organism>